<dbReference type="Pfam" id="PF07841">
    <property type="entry name" value="DM4_12"/>
    <property type="match status" value="1"/>
</dbReference>
<keyword evidence="1" id="KW-0732">Signal</keyword>
<protein>
    <submittedName>
        <fullName evidence="2">Uncharacterized protein</fullName>
    </submittedName>
</protein>
<evidence type="ECO:0000313" key="2">
    <source>
        <dbReference type="EMBL" id="KAG5672419.1"/>
    </source>
</evidence>
<dbReference type="AlphaFoldDB" id="A0A9J6BSH6"/>
<keyword evidence="3" id="KW-1185">Reference proteome</keyword>
<dbReference type="PANTHER" id="PTHR21398:SF23">
    <property type="entry name" value="AGAP002978-PA"/>
    <property type="match status" value="1"/>
</dbReference>
<dbReference type="OrthoDB" id="7526931at2759"/>
<dbReference type="SMART" id="SM00718">
    <property type="entry name" value="DM4_12"/>
    <property type="match status" value="1"/>
</dbReference>
<evidence type="ECO:0000256" key="1">
    <source>
        <dbReference type="SAM" id="SignalP"/>
    </source>
</evidence>
<sequence length="183" mass="21441">MNLNKFIVILIFLFVIFHSSFGLEENNSTISFPKIRTKRHLFFQNGSRILVRFLVKDNIYKVNQIFAHGFGFRANIDILQPPIPHHYIARRSIQRREIYNTIEQMFKLQGFDGRACIFKIFCDTQSENYPEIGMFSKLLKLIFTHKEAEYEGVNTQKLSARECGILNKHCPISLLELSSYTDV</sequence>
<gene>
    <name evidence="2" type="ORF">PVAND_002549</name>
</gene>
<proteinExistence type="predicted"/>
<comment type="caution">
    <text evidence="2">The sequence shown here is derived from an EMBL/GenBank/DDBJ whole genome shotgun (WGS) entry which is preliminary data.</text>
</comment>
<dbReference type="PANTHER" id="PTHR21398">
    <property type="entry name" value="AGAP007094-PA"/>
    <property type="match status" value="1"/>
</dbReference>
<organism evidence="2 3">
    <name type="scientific">Polypedilum vanderplanki</name>
    <name type="common">Sleeping chironomid midge</name>
    <dbReference type="NCBI Taxonomy" id="319348"/>
    <lineage>
        <taxon>Eukaryota</taxon>
        <taxon>Metazoa</taxon>
        <taxon>Ecdysozoa</taxon>
        <taxon>Arthropoda</taxon>
        <taxon>Hexapoda</taxon>
        <taxon>Insecta</taxon>
        <taxon>Pterygota</taxon>
        <taxon>Neoptera</taxon>
        <taxon>Endopterygota</taxon>
        <taxon>Diptera</taxon>
        <taxon>Nematocera</taxon>
        <taxon>Chironomoidea</taxon>
        <taxon>Chironomidae</taxon>
        <taxon>Chironominae</taxon>
        <taxon>Polypedilum</taxon>
        <taxon>Polypedilum</taxon>
    </lineage>
</organism>
<evidence type="ECO:0000313" key="3">
    <source>
        <dbReference type="Proteomes" id="UP001107558"/>
    </source>
</evidence>
<reference evidence="2" key="1">
    <citation type="submission" date="2021-03" db="EMBL/GenBank/DDBJ databases">
        <title>Chromosome level genome of the anhydrobiotic midge Polypedilum vanderplanki.</title>
        <authorList>
            <person name="Yoshida Y."/>
            <person name="Kikawada T."/>
            <person name="Gusev O."/>
        </authorList>
    </citation>
    <scope>NUCLEOTIDE SEQUENCE</scope>
    <source>
        <strain evidence="2">NIAS01</strain>
        <tissue evidence="2">Whole body or cell culture</tissue>
    </source>
</reference>
<dbReference type="InterPro" id="IPR006631">
    <property type="entry name" value="DM4_12"/>
</dbReference>
<feature type="chain" id="PRO_5039899791" evidence="1">
    <location>
        <begin position="23"/>
        <end position="183"/>
    </location>
</feature>
<feature type="signal peptide" evidence="1">
    <location>
        <begin position="1"/>
        <end position="22"/>
    </location>
</feature>
<name>A0A9J6BSH6_POLVA</name>
<accession>A0A9J6BSH6</accession>
<dbReference type="EMBL" id="JADBJN010000003">
    <property type="protein sequence ID" value="KAG5672419.1"/>
    <property type="molecule type" value="Genomic_DNA"/>
</dbReference>
<dbReference type="Proteomes" id="UP001107558">
    <property type="component" value="Chromosome 3"/>
</dbReference>